<sequence length="58" mass="6186">MWRWVREGAVIGGAVATESSMLSFLEGIPAKVVLESPVRAGHHEELRSGGIIEANGKV</sequence>
<dbReference type="AlphaFoldDB" id="A0AAP0HI11"/>
<reference evidence="1 2" key="1">
    <citation type="submission" date="2024-01" db="EMBL/GenBank/DDBJ databases">
        <title>Genome assemblies of Stephania.</title>
        <authorList>
            <person name="Yang L."/>
        </authorList>
    </citation>
    <scope>NUCLEOTIDE SEQUENCE [LARGE SCALE GENOMIC DNA]</scope>
    <source>
        <strain evidence="1">YNDBR</strain>
        <tissue evidence="1">Leaf</tissue>
    </source>
</reference>
<evidence type="ECO:0000313" key="1">
    <source>
        <dbReference type="EMBL" id="KAK9087824.1"/>
    </source>
</evidence>
<proteinExistence type="predicted"/>
<gene>
    <name evidence="1" type="ORF">Syun_030218</name>
</gene>
<comment type="caution">
    <text evidence="1">The sequence shown here is derived from an EMBL/GenBank/DDBJ whole genome shotgun (WGS) entry which is preliminary data.</text>
</comment>
<accession>A0AAP0HI11</accession>
<protein>
    <submittedName>
        <fullName evidence="1">Uncharacterized protein</fullName>
    </submittedName>
</protein>
<dbReference type="EMBL" id="JBBNAF010000013">
    <property type="protein sequence ID" value="KAK9087824.1"/>
    <property type="molecule type" value="Genomic_DNA"/>
</dbReference>
<name>A0AAP0HI11_9MAGN</name>
<organism evidence="1 2">
    <name type="scientific">Stephania yunnanensis</name>
    <dbReference type="NCBI Taxonomy" id="152371"/>
    <lineage>
        <taxon>Eukaryota</taxon>
        <taxon>Viridiplantae</taxon>
        <taxon>Streptophyta</taxon>
        <taxon>Embryophyta</taxon>
        <taxon>Tracheophyta</taxon>
        <taxon>Spermatophyta</taxon>
        <taxon>Magnoliopsida</taxon>
        <taxon>Ranunculales</taxon>
        <taxon>Menispermaceae</taxon>
        <taxon>Menispermoideae</taxon>
        <taxon>Cissampelideae</taxon>
        <taxon>Stephania</taxon>
    </lineage>
</organism>
<dbReference type="Proteomes" id="UP001420932">
    <property type="component" value="Unassembled WGS sequence"/>
</dbReference>
<evidence type="ECO:0000313" key="2">
    <source>
        <dbReference type="Proteomes" id="UP001420932"/>
    </source>
</evidence>
<keyword evidence="2" id="KW-1185">Reference proteome</keyword>